<dbReference type="EMBL" id="AEMG01000002">
    <property type="protein sequence ID" value="EFW93564.1"/>
    <property type="molecule type" value="Genomic_DNA"/>
</dbReference>
<name>E7QNR1_HALPU</name>
<dbReference type="AlphaFoldDB" id="E7QNR1"/>
<reference evidence="2" key="3">
    <citation type="submission" date="2016-11" db="EMBL/GenBank/DDBJ databases">
        <authorList>
            <person name="Jaros S."/>
            <person name="Januszkiewicz K."/>
            <person name="Wedrychowicz H."/>
        </authorList>
    </citation>
    <scope>NUCLEOTIDE SEQUENCE [LARGE SCALE GENOMIC DNA]</scope>
    <source>
        <strain evidence="2">DX253</strain>
    </source>
</reference>
<protein>
    <submittedName>
        <fullName evidence="1">Uncharacterized protein</fullName>
    </submittedName>
</protein>
<reference evidence="4" key="2">
    <citation type="submission" date="2016-11" db="EMBL/GenBank/DDBJ databases">
        <authorList>
            <person name="Varghese N."/>
            <person name="Submissions S."/>
        </authorList>
    </citation>
    <scope>NUCLEOTIDE SEQUENCE [LARGE SCALE GENOMIC DNA]</scope>
    <source>
        <strain evidence="4">DX253</strain>
    </source>
</reference>
<dbReference type="Proteomes" id="UP000184203">
    <property type="component" value="Unassembled WGS sequence"/>
</dbReference>
<evidence type="ECO:0000313" key="3">
    <source>
        <dbReference type="Proteomes" id="UP000003751"/>
    </source>
</evidence>
<reference evidence="1 3" key="1">
    <citation type="journal article" date="2014" name="ISME J.">
        <title>Trehalose/2-sulfotrehalose biosynthesis and glycine-betaine uptake are widely spread mechanisms for osmoadaptation in the Halobacteriales.</title>
        <authorList>
            <person name="Youssef N.H."/>
            <person name="Savage-Ashlock K.N."/>
            <person name="McCully A.L."/>
            <person name="Luedtke B."/>
            <person name="Shaw E.I."/>
            <person name="Hoff W.D."/>
            <person name="Elshahed M.S."/>
        </authorList>
    </citation>
    <scope>NUCLEOTIDE SEQUENCE [LARGE SCALE GENOMIC DNA]</scope>
    <source>
        <strain evidence="1 3">DX253</strain>
    </source>
</reference>
<dbReference type="Proteomes" id="UP000003751">
    <property type="component" value="Unassembled WGS sequence"/>
</dbReference>
<sequence>MVGALLSGIGYAGMTVGIAAAIEKGTVSGGNGTPSTGVAEVN</sequence>
<evidence type="ECO:0000313" key="4">
    <source>
        <dbReference type="Proteomes" id="UP000184203"/>
    </source>
</evidence>
<proteinExistence type="predicted"/>
<gene>
    <name evidence="2" type="ORF">SAMN05444342_3790</name>
    <name evidence="1" type="ORF">ZOD2009_00435</name>
</gene>
<evidence type="ECO:0000313" key="2">
    <source>
        <dbReference type="EMBL" id="SHL43768.1"/>
    </source>
</evidence>
<keyword evidence="4" id="KW-1185">Reference proteome</keyword>
<dbReference type="EMBL" id="FRAN01000007">
    <property type="protein sequence ID" value="SHL43768.1"/>
    <property type="molecule type" value="Genomic_DNA"/>
</dbReference>
<organism evidence="1 3">
    <name type="scientific">Haladaptatus paucihalophilus DX253</name>
    <dbReference type="NCBI Taxonomy" id="797209"/>
    <lineage>
        <taxon>Archaea</taxon>
        <taxon>Methanobacteriati</taxon>
        <taxon>Methanobacteriota</taxon>
        <taxon>Stenosarchaea group</taxon>
        <taxon>Halobacteria</taxon>
        <taxon>Halobacteriales</taxon>
        <taxon>Haladaptataceae</taxon>
        <taxon>Haladaptatus</taxon>
    </lineage>
</organism>
<evidence type="ECO:0000313" key="1">
    <source>
        <dbReference type="EMBL" id="EFW93564.1"/>
    </source>
</evidence>
<accession>E7QNR1</accession>
<dbReference type="PATRIC" id="fig|797209.4.peg.66"/>